<proteinExistence type="predicted"/>
<comment type="caution">
    <text evidence="3">The sequence shown here is derived from an EMBL/GenBank/DDBJ whole genome shotgun (WGS) entry which is preliminary data.</text>
</comment>
<sequence>MDAADNSAAEVSRVAVRLPPFWPEGPALWFAHTEVQFTLAGIIIERIKFCLVISQLDYRYTKEVENIITFPLKRFPYTLLRTELVRRLSQLPEQRIRQLLTVEEFGDSKPSQFLRYLMSLTPDVSVTSSEASEPAGFPGMYTASSPARTRTTWRPKSSMRTASPRSKSSRRSIALVKPRTTAHFRRRSLTSPAKWLHSALDRTASTPASRSLTPNREKESPVQRIPAPPSTATGLAADPSPVTTPHPVPAGTIAASALGRKTVFLPAPTASRETDAADIFGVTFLCYDDRPSLHNGQSQQTAVPGRHGFGPLCVPPQARPSTHEMYQL</sequence>
<evidence type="ECO:0000313" key="4">
    <source>
        <dbReference type="Proteomes" id="UP000235965"/>
    </source>
</evidence>
<evidence type="ECO:0000313" key="3">
    <source>
        <dbReference type="EMBL" id="PNF31162.1"/>
    </source>
</evidence>
<dbReference type="OrthoDB" id="6260718at2759"/>
<dbReference type="PANTHER" id="PTHR33327">
    <property type="entry name" value="ENDONUCLEASE"/>
    <property type="match status" value="1"/>
</dbReference>
<dbReference type="STRING" id="105785.A0A2J7QRD7"/>
<evidence type="ECO:0000259" key="2">
    <source>
        <dbReference type="Pfam" id="PF23055"/>
    </source>
</evidence>
<dbReference type="EMBL" id="NEVH01011898">
    <property type="protein sequence ID" value="PNF31162.1"/>
    <property type="molecule type" value="Genomic_DNA"/>
</dbReference>
<dbReference type="PANTHER" id="PTHR33327:SF3">
    <property type="entry name" value="RNA-DIRECTED DNA POLYMERASE"/>
    <property type="match status" value="1"/>
</dbReference>
<feature type="region of interest" description="Disordered" evidence="1">
    <location>
        <begin position="137"/>
        <end position="242"/>
    </location>
</feature>
<protein>
    <recommendedName>
        <fullName evidence="2">DUF7041 domain-containing protein</fullName>
    </recommendedName>
</protein>
<feature type="domain" description="DUF7041" evidence="2">
    <location>
        <begin position="18"/>
        <end position="101"/>
    </location>
</feature>
<organism evidence="3 4">
    <name type="scientific">Cryptotermes secundus</name>
    <dbReference type="NCBI Taxonomy" id="105785"/>
    <lineage>
        <taxon>Eukaryota</taxon>
        <taxon>Metazoa</taxon>
        <taxon>Ecdysozoa</taxon>
        <taxon>Arthropoda</taxon>
        <taxon>Hexapoda</taxon>
        <taxon>Insecta</taxon>
        <taxon>Pterygota</taxon>
        <taxon>Neoptera</taxon>
        <taxon>Polyneoptera</taxon>
        <taxon>Dictyoptera</taxon>
        <taxon>Blattodea</taxon>
        <taxon>Blattoidea</taxon>
        <taxon>Termitoidae</taxon>
        <taxon>Kalotermitidae</taxon>
        <taxon>Cryptotermitinae</taxon>
        <taxon>Cryptotermes</taxon>
    </lineage>
</organism>
<dbReference type="InParanoid" id="A0A2J7QRD7"/>
<evidence type="ECO:0000256" key="1">
    <source>
        <dbReference type="SAM" id="MobiDB-lite"/>
    </source>
</evidence>
<gene>
    <name evidence="3" type="ORF">B7P43_G15191</name>
</gene>
<feature type="region of interest" description="Disordered" evidence="1">
    <location>
        <begin position="296"/>
        <end position="328"/>
    </location>
</feature>
<dbReference type="Proteomes" id="UP000235965">
    <property type="component" value="Unassembled WGS sequence"/>
</dbReference>
<feature type="compositionally biased region" description="Polar residues" evidence="1">
    <location>
        <begin position="142"/>
        <end position="166"/>
    </location>
</feature>
<dbReference type="Pfam" id="PF23055">
    <property type="entry name" value="DUF7041"/>
    <property type="match status" value="1"/>
</dbReference>
<feature type="compositionally biased region" description="Polar residues" evidence="1">
    <location>
        <begin position="203"/>
        <end position="214"/>
    </location>
</feature>
<dbReference type="InterPro" id="IPR055469">
    <property type="entry name" value="DUF7041"/>
</dbReference>
<keyword evidence="4" id="KW-1185">Reference proteome</keyword>
<dbReference type="AlphaFoldDB" id="A0A2J7QRD7"/>
<accession>A0A2J7QRD7</accession>
<name>A0A2J7QRD7_9NEOP</name>
<reference evidence="3 4" key="1">
    <citation type="submission" date="2017-12" db="EMBL/GenBank/DDBJ databases">
        <title>Hemimetabolous genomes reveal molecular basis of termite eusociality.</title>
        <authorList>
            <person name="Harrison M.C."/>
            <person name="Jongepier E."/>
            <person name="Robertson H.M."/>
            <person name="Arning N."/>
            <person name="Bitard-Feildel T."/>
            <person name="Chao H."/>
            <person name="Childers C.P."/>
            <person name="Dinh H."/>
            <person name="Doddapaneni H."/>
            <person name="Dugan S."/>
            <person name="Gowin J."/>
            <person name="Greiner C."/>
            <person name="Han Y."/>
            <person name="Hu H."/>
            <person name="Hughes D.S.T."/>
            <person name="Huylmans A.-K."/>
            <person name="Kemena C."/>
            <person name="Kremer L.P.M."/>
            <person name="Lee S.L."/>
            <person name="Lopez-Ezquerra A."/>
            <person name="Mallet L."/>
            <person name="Monroy-Kuhn J.M."/>
            <person name="Moser A."/>
            <person name="Murali S.C."/>
            <person name="Muzny D.M."/>
            <person name="Otani S."/>
            <person name="Piulachs M.-D."/>
            <person name="Poelchau M."/>
            <person name="Qu J."/>
            <person name="Schaub F."/>
            <person name="Wada-Katsumata A."/>
            <person name="Worley K.C."/>
            <person name="Xie Q."/>
            <person name="Ylla G."/>
            <person name="Poulsen M."/>
            <person name="Gibbs R.A."/>
            <person name="Schal C."/>
            <person name="Richards S."/>
            <person name="Belles X."/>
            <person name="Korb J."/>
            <person name="Bornberg-Bauer E."/>
        </authorList>
    </citation>
    <scope>NUCLEOTIDE SEQUENCE [LARGE SCALE GENOMIC DNA]</scope>
    <source>
        <tissue evidence="3">Whole body</tissue>
    </source>
</reference>